<evidence type="ECO:0000259" key="1">
    <source>
        <dbReference type="Pfam" id="PF01248"/>
    </source>
</evidence>
<dbReference type="InterPro" id="IPR004038">
    <property type="entry name" value="Ribosomal_eL8/eL30/eS12/Gad45"/>
</dbReference>
<dbReference type="InterPro" id="IPR035931">
    <property type="entry name" value="YlxR-like_sf"/>
</dbReference>
<dbReference type="PANTHER" id="PTHR34215:SF1">
    <property type="entry name" value="YLXR DOMAIN-CONTAINING PROTEIN"/>
    <property type="match status" value="1"/>
</dbReference>
<dbReference type="Gene3D" id="3.30.1330.30">
    <property type="match status" value="1"/>
</dbReference>
<evidence type="ECO:0000313" key="4">
    <source>
        <dbReference type="Proteomes" id="UP000194946"/>
    </source>
</evidence>
<dbReference type="Pfam" id="PF04296">
    <property type="entry name" value="YlxR"/>
    <property type="match status" value="1"/>
</dbReference>
<organism evidence="3 4">
    <name type="scientific">Commensalibacter intestini</name>
    <dbReference type="NCBI Taxonomy" id="479936"/>
    <lineage>
        <taxon>Bacteria</taxon>
        <taxon>Pseudomonadati</taxon>
        <taxon>Pseudomonadota</taxon>
        <taxon>Alphaproteobacteria</taxon>
        <taxon>Acetobacterales</taxon>
        <taxon>Acetobacteraceae</taxon>
    </lineage>
</organism>
<dbReference type="NCBIfam" id="NF006622">
    <property type="entry name" value="PRK09190.1"/>
    <property type="match status" value="1"/>
</dbReference>
<dbReference type="Proteomes" id="UP000194946">
    <property type="component" value="Unassembled WGS sequence"/>
</dbReference>
<dbReference type="EMBL" id="JOPB01000008">
    <property type="protein sequence ID" value="OUI78026.1"/>
    <property type="molecule type" value="Genomic_DNA"/>
</dbReference>
<dbReference type="AlphaFoldDB" id="A0A251ZTP0"/>
<reference evidence="4" key="1">
    <citation type="submission" date="2014-06" db="EMBL/GenBank/DDBJ databases">
        <authorList>
            <person name="Winans N.J."/>
            <person name="Newell P.D."/>
            <person name="Douglas A.E."/>
        </authorList>
    </citation>
    <scope>NUCLEOTIDE SEQUENCE [LARGE SCALE GENOMIC DNA]</scope>
    <source>
        <strain evidence="4">DmL_052</strain>
    </source>
</reference>
<dbReference type="Gene3D" id="3.30.1230.10">
    <property type="entry name" value="YlxR-like"/>
    <property type="match status" value="1"/>
</dbReference>
<dbReference type="InterPro" id="IPR029064">
    <property type="entry name" value="Ribosomal_eL30-like_sf"/>
</dbReference>
<dbReference type="SUPFAM" id="SSF55315">
    <property type="entry name" value="L30e-like"/>
    <property type="match status" value="1"/>
</dbReference>
<evidence type="ECO:0000313" key="3">
    <source>
        <dbReference type="EMBL" id="OUI78026.1"/>
    </source>
</evidence>
<feature type="domain" description="Ribosomal protein eL8/eL30/eS12/Gadd45" evidence="1">
    <location>
        <begin position="94"/>
        <end position="171"/>
    </location>
</feature>
<feature type="domain" description="YlxR" evidence="2">
    <location>
        <begin position="12"/>
        <end position="82"/>
    </location>
</feature>
<dbReference type="InterPro" id="IPR007393">
    <property type="entry name" value="YlxR_dom"/>
</dbReference>
<keyword evidence="4" id="KW-1185">Reference proteome</keyword>
<dbReference type="PANTHER" id="PTHR34215">
    <property type="entry name" value="BLL0784 PROTEIN"/>
    <property type="match status" value="1"/>
</dbReference>
<accession>A0A251ZTP0</accession>
<evidence type="ECO:0008006" key="5">
    <source>
        <dbReference type="Google" id="ProtNLM"/>
    </source>
</evidence>
<comment type="caution">
    <text evidence="3">The sequence shown here is derived from an EMBL/GenBank/DDBJ whole genome shotgun (WGS) entry which is preliminary data.</text>
</comment>
<name>A0A251ZTP0_9PROT</name>
<evidence type="ECO:0000259" key="2">
    <source>
        <dbReference type="Pfam" id="PF04296"/>
    </source>
</evidence>
<protein>
    <recommendedName>
        <fullName evidence="5">YlxR domain-containing protein</fullName>
    </recommendedName>
</protein>
<sequence length="193" mass="21591">MMKKSEAPKEQRCCLVTREKGCPEELIRFVVSPDEMVVPDLTERLPGRGMWLQANQNVLHTAIQRRVFSKAAQCQVKIPDNLLSMIIDGLKFRIKDGLGLARRAGQITYGFVKVREKISQNNVGLIIQASDGSEDEKLRLLSGAKNLPVVSVFTGEELGKLFGRDYVVHAAIHTGPFVNRIFNDNKRLAGFIN</sequence>
<dbReference type="RefSeq" id="WP_086632463.1">
    <property type="nucleotide sequence ID" value="NZ_JOPB01000008.1"/>
</dbReference>
<dbReference type="Pfam" id="PF01248">
    <property type="entry name" value="Ribosomal_L7Ae"/>
    <property type="match status" value="1"/>
</dbReference>
<gene>
    <name evidence="3" type="ORF">HK18_10790</name>
</gene>
<proteinExistence type="predicted"/>
<dbReference type="InterPro" id="IPR037465">
    <property type="entry name" value="YlxR"/>
</dbReference>
<dbReference type="SUPFAM" id="SSF64376">
    <property type="entry name" value="YlxR-like"/>
    <property type="match status" value="1"/>
</dbReference>